<proteinExistence type="predicted"/>
<feature type="chain" id="PRO_5025009104" evidence="2">
    <location>
        <begin position="32"/>
        <end position="145"/>
    </location>
</feature>
<comment type="caution">
    <text evidence="3">The sequence shown here is derived from an EMBL/GenBank/DDBJ whole genome shotgun (WGS) entry which is preliminary data.</text>
</comment>
<dbReference type="InterPro" id="IPR025597">
    <property type="entry name" value="DUF4345"/>
</dbReference>
<dbReference type="Proteomes" id="UP000326570">
    <property type="component" value="Unassembled WGS sequence"/>
</dbReference>
<keyword evidence="4" id="KW-1185">Reference proteome</keyword>
<dbReference type="EMBL" id="VTWT01000007">
    <property type="protein sequence ID" value="KAA9331979.1"/>
    <property type="molecule type" value="Genomic_DNA"/>
</dbReference>
<evidence type="ECO:0000313" key="3">
    <source>
        <dbReference type="EMBL" id="KAA9331979.1"/>
    </source>
</evidence>
<reference evidence="3 4" key="1">
    <citation type="submission" date="2019-09" db="EMBL/GenBank/DDBJ databases">
        <title>Genome sequence of Adhaeribacter sp. M2.</title>
        <authorList>
            <person name="Srinivasan S."/>
        </authorList>
    </citation>
    <scope>NUCLEOTIDE SEQUENCE [LARGE SCALE GENOMIC DNA]</scope>
    <source>
        <strain evidence="3 4">M2</strain>
    </source>
</reference>
<dbReference type="AlphaFoldDB" id="A0A5N1IVL3"/>
<protein>
    <submittedName>
        <fullName evidence="3">DUF4345 domain-containing protein</fullName>
    </submittedName>
</protein>
<organism evidence="3 4">
    <name type="scientific">Adhaeribacter soli</name>
    <dbReference type="NCBI Taxonomy" id="2607655"/>
    <lineage>
        <taxon>Bacteria</taxon>
        <taxon>Pseudomonadati</taxon>
        <taxon>Bacteroidota</taxon>
        <taxon>Cytophagia</taxon>
        <taxon>Cytophagales</taxon>
        <taxon>Hymenobacteraceae</taxon>
        <taxon>Adhaeribacter</taxon>
    </lineage>
</organism>
<evidence type="ECO:0000256" key="1">
    <source>
        <dbReference type="SAM" id="Phobius"/>
    </source>
</evidence>
<feature type="transmembrane region" description="Helical" evidence="1">
    <location>
        <begin position="55"/>
        <end position="73"/>
    </location>
</feature>
<dbReference type="Pfam" id="PF14248">
    <property type="entry name" value="DUF4345"/>
    <property type="match status" value="1"/>
</dbReference>
<gene>
    <name evidence="3" type="ORF">F0P94_14390</name>
</gene>
<feature type="transmembrane region" description="Helical" evidence="1">
    <location>
        <begin position="111"/>
        <end position="129"/>
    </location>
</feature>
<name>A0A5N1IVL3_9BACT</name>
<keyword evidence="1" id="KW-0472">Membrane</keyword>
<evidence type="ECO:0000256" key="2">
    <source>
        <dbReference type="SAM" id="SignalP"/>
    </source>
</evidence>
<sequence>MKKQSTVMVAAKGFILLSALSLLSVSLMAFASPQAVMDLVQVKLGNTDAYSSIRGVYGGVGMTLVITLIYLMLKDARKGLAFLMLLWGFYALSRTITIFSEGALGEFGSQWLVIESVFFIIATGLFMGTRKSVPARAGLDLSVSV</sequence>
<keyword evidence="1" id="KW-0812">Transmembrane</keyword>
<dbReference type="RefSeq" id="WP_150904588.1">
    <property type="nucleotide sequence ID" value="NZ_VTWT01000007.1"/>
</dbReference>
<evidence type="ECO:0000313" key="4">
    <source>
        <dbReference type="Proteomes" id="UP000326570"/>
    </source>
</evidence>
<keyword evidence="1" id="KW-1133">Transmembrane helix</keyword>
<feature type="signal peptide" evidence="2">
    <location>
        <begin position="1"/>
        <end position="31"/>
    </location>
</feature>
<feature type="transmembrane region" description="Helical" evidence="1">
    <location>
        <begin position="80"/>
        <end position="99"/>
    </location>
</feature>
<accession>A0A5N1IVL3</accession>
<keyword evidence="2" id="KW-0732">Signal</keyword>